<dbReference type="SUPFAM" id="SSF82171">
    <property type="entry name" value="DPP6 N-terminal domain-like"/>
    <property type="match status" value="1"/>
</dbReference>
<keyword evidence="1" id="KW-1133">Transmembrane helix</keyword>
<feature type="transmembrane region" description="Helical" evidence="1">
    <location>
        <begin position="18"/>
        <end position="38"/>
    </location>
</feature>
<accession>A0A371NVM4</accession>
<evidence type="ECO:0000313" key="3">
    <source>
        <dbReference type="Proteomes" id="UP000262172"/>
    </source>
</evidence>
<dbReference type="OrthoDB" id="3758542at2"/>
<keyword evidence="1" id="KW-0812">Transmembrane</keyword>
<evidence type="ECO:0000256" key="1">
    <source>
        <dbReference type="SAM" id="Phobius"/>
    </source>
</evidence>
<dbReference type="RefSeq" id="WP_116241419.1">
    <property type="nucleotide sequence ID" value="NZ_QUAB01000033.1"/>
</dbReference>
<reference evidence="2 3" key="1">
    <citation type="submission" date="2018-08" db="EMBL/GenBank/DDBJ databases">
        <title>Isolation, diversity and antifungal activity of Actinobacteria from cow dung.</title>
        <authorList>
            <person name="Ling L."/>
        </authorList>
    </citation>
    <scope>NUCLEOTIDE SEQUENCE [LARGE SCALE GENOMIC DNA]</scope>
    <source>
        <strain evidence="2 3">NEAU-LLE</strain>
    </source>
</reference>
<dbReference type="AlphaFoldDB" id="A0A371NVM4"/>
<keyword evidence="1" id="KW-0472">Membrane</keyword>
<proteinExistence type="predicted"/>
<comment type="caution">
    <text evidence="2">The sequence shown here is derived from an EMBL/GenBank/DDBJ whole genome shotgun (WGS) entry which is preliminary data.</text>
</comment>
<dbReference type="Proteomes" id="UP000262172">
    <property type="component" value="Unassembled WGS sequence"/>
</dbReference>
<gene>
    <name evidence="2" type="ORF">DY023_05980</name>
</gene>
<name>A0A371NVM4_9MICO</name>
<evidence type="ECO:0000313" key="2">
    <source>
        <dbReference type="EMBL" id="REJ06643.1"/>
    </source>
</evidence>
<keyword evidence="3" id="KW-1185">Reference proteome</keyword>
<organism evidence="2 3">
    <name type="scientific">Microbacterium bovistercoris</name>
    <dbReference type="NCBI Taxonomy" id="2293570"/>
    <lineage>
        <taxon>Bacteria</taxon>
        <taxon>Bacillati</taxon>
        <taxon>Actinomycetota</taxon>
        <taxon>Actinomycetes</taxon>
        <taxon>Micrococcales</taxon>
        <taxon>Microbacteriaceae</taxon>
        <taxon>Microbacterium</taxon>
    </lineage>
</organism>
<protein>
    <submittedName>
        <fullName evidence="2">Uncharacterized protein</fullName>
    </submittedName>
</protein>
<sequence>MTSAGHPSPTKRKVDPSVLLALAVIMIAALVLGVPALMNAFDRQWISEDVGTEDAVIALRLTAGEKSYLALLDADGTSRVARVDERGFQHSRLAWTQAGLSTGGPDAEYVLHDDGSTKVDLKGTTSASVTESQRLPAPGGFLVANGSARGNSLAFIDAEGGSAEEIDVSFSHAEFAACDDEVVMVEFGGQLGAVTPQTRDLHGQNVFDDLPTLFCDGDRVYGLGEISEDRSRPTQSLRTWDRATGARSTAELVYPRDVSAFEAYTPFEREGRLYWTADGDLWSVPLQGDHEGDLPSGTKKAVSSADLGPFVGDFLTASEDQGAYAQAGRCVIGVGVDDEAADLGVFTVDLETGEPRIALVADDIDLSSSRSMTVTALAVKPGWAPKGC</sequence>
<dbReference type="EMBL" id="QUAB01000033">
    <property type="protein sequence ID" value="REJ06643.1"/>
    <property type="molecule type" value="Genomic_DNA"/>
</dbReference>